<dbReference type="Proteomes" id="UP000709437">
    <property type="component" value="Unassembled WGS sequence"/>
</dbReference>
<evidence type="ECO:0000313" key="2">
    <source>
        <dbReference type="Proteomes" id="UP000709437"/>
    </source>
</evidence>
<name>A0A9Q2ZND1_9MICO</name>
<dbReference type="RefSeq" id="WP_214563243.1">
    <property type="nucleotide sequence ID" value="NZ_JAHEWX010000015.1"/>
</dbReference>
<dbReference type="EMBL" id="JAHEWX010000015">
    <property type="protein sequence ID" value="MBT1542449.1"/>
    <property type="molecule type" value="Genomic_DNA"/>
</dbReference>
<protein>
    <submittedName>
        <fullName evidence="1">Uncharacterized protein</fullName>
    </submittedName>
</protein>
<comment type="caution">
    <text evidence="1">The sequence shown here is derived from an EMBL/GenBank/DDBJ whole genome shotgun (WGS) entry which is preliminary data.</text>
</comment>
<accession>A0A9Q2ZND1</accession>
<sequence>MNYKYRVYNALTGHEYDDVDSAKLAEALQVVVEWLNIAPMSETTIDVLVSEVTA</sequence>
<dbReference type="AlphaFoldDB" id="A0A9Q2ZND1"/>
<evidence type="ECO:0000313" key="1">
    <source>
        <dbReference type="EMBL" id="MBT1542449.1"/>
    </source>
</evidence>
<reference evidence="1" key="1">
    <citation type="submission" date="2021-05" db="EMBL/GenBank/DDBJ databases">
        <title>Whole genome sequence of Curtobacterium flaccumfaciens pv. flaccumfaciens strain CFBP 3417.</title>
        <authorList>
            <person name="Osdaghi E."/>
            <person name="Taghouti G."/>
            <person name="Portier P."/>
            <person name="Fazliarab A."/>
            <person name="Taghavi S.M."/>
            <person name="Briand M."/>
            <person name="Le-Saux M."/>
            <person name="Jacques M.-A."/>
        </authorList>
    </citation>
    <scope>NUCLEOTIDE SEQUENCE</scope>
    <source>
        <strain evidence="1">CFBP 3417</strain>
    </source>
</reference>
<gene>
    <name evidence="1" type="ORF">KK103_11805</name>
</gene>
<proteinExistence type="predicted"/>
<organism evidence="1 2">
    <name type="scientific">Curtobacterium flaccumfaciens pv. flaccumfaciens</name>
    <dbReference type="NCBI Taxonomy" id="138532"/>
    <lineage>
        <taxon>Bacteria</taxon>
        <taxon>Bacillati</taxon>
        <taxon>Actinomycetota</taxon>
        <taxon>Actinomycetes</taxon>
        <taxon>Micrococcales</taxon>
        <taxon>Microbacteriaceae</taxon>
        <taxon>Curtobacterium</taxon>
    </lineage>
</organism>